<dbReference type="Pfam" id="PF13360">
    <property type="entry name" value="PQQ_2"/>
    <property type="match status" value="1"/>
</dbReference>
<dbReference type="Gene3D" id="2.40.128.630">
    <property type="match status" value="1"/>
</dbReference>
<dbReference type="Gene3D" id="3.30.457.10">
    <property type="entry name" value="Copper amine oxidase-like, N-terminal domain"/>
    <property type="match status" value="1"/>
</dbReference>
<dbReference type="AlphaFoldDB" id="A0A433XZ63"/>
<evidence type="ECO:0000313" key="4">
    <source>
        <dbReference type="Proteomes" id="UP000279446"/>
    </source>
</evidence>
<dbReference type="InterPro" id="IPR012854">
    <property type="entry name" value="Cu_amine_oxidase-like_N"/>
</dbReference>
<keyword evidence="4" id="KW-1185">Reference proteome</keyword>
<dbReference type="Pfam" id="PF07833">
    <property type="entry name" value="Cu_amine_oxidN1"/>
    <property type="match status" value="1"/>
</dbReference>
<feature type="domain" description="Copper amine oxidase-like N-terminal" evidence="1">
    <location>
        <begin position="4"/>
        <end position="71"/>
    </location>
</feature>
<dbReference type="Proteomes" id="UP000279446">
    <property type="component" value="Unassembled WGS sequence"/>
</dbReference>
<evidence type="ECO:0000259" key="2">
    <source>
        <dbReference type="Pfam" id="PF13360"/>
    </source>
</evidence>
<feature type="domain" description="Pyrrolo-quinoline quinone repeat" evidence="2">
    <location>
        <begin position="184"/>
        <end position="281"/>
    </location>
</feature>
<organism evidence="3 4">
    <name type="scientific">Paenibacillus anaericanus</name>
    <dbReference type="NCBI Taxonomy" id="170367"/>
    <lineage>
        <taxon>Bacteria</taxon>
        <taxon>Bacillati</taxon>
        <taxon>Bacillota</taxon>
        <taxon>Bacilli</taxon>
        <taxon>Bacillales</taxon>
        <taxon>Paenibacillaceae</taxon>
        <taxon>Paenibacillus</taxon>
    </lineage>
</organism>
<dbReference type="InterPro" id="IPR036582">
    <property type="entry name" value="Mao_N_sf"/>
</dbReference>
<evidence type="ECO:0000259" key="1">
    <source>
        <dbReference type="Pfam" id="PF07833"/>
    </source>
</evidence>
<comment type="caution">
    <text evidence="3">The sequence shown here is derived from an EMBL/GenBank/DDBJ whole genome shotgun (WGS) entry which is preliminary data.</text>
</comment>
<dbReference type="InterPro" id="IPR011047">
    <property type="entry name" value="Quinoprotein_ADH-like_sf"/>
</dbReference>
<sequence>MFPKKERSSAKKGDIMIELQLGKTTAYKNSQPLLLSGPPMMVNNSVYVPIRFVSESLGASVFWKSDIHVVVIETPQLTAITELPVLNDRGNPAVLEHSGNMILKWSFQDESPYQRYRGYKGLTDTLIFSNFDTIKVMDRDGNIQNEWPFKHKDIPAKINAIINKGLKESGSESTQSFHVTKDNKTLEKVDQKTGKALWTYRLPVSEEKMGYSFLDFTVYLDPYGTVYISTQGGTLHALDSADGSLKFKLVFNHRIFSSTEVLPLSATEVVALNDNAIMFFEIKE</sequence>
<gene>
    <name evidence="3" type="ORF">EJP82_24920</name>
</gene>
<dbReference type="EMBL" id="RZNY01000036">
    <property type="protein sequence ID" value="RUT40472.1"/>
    <property type="molecule type" value="Genomic_DNA"/>
</dbReference>
<dbReference type="SUPFAM" id="SSF55383">
    <property type="entry name" value="Copper amine oxidase, domain N"/>
    <property type="match status" value="1"/>
</dbReference>
<protein>
    <submittedName>
        <fullName evidence="3">Uncharacterized protein</fullName>
    </submittedName>
</protein>
<evidence type="ECO:0000313" key="3">
    <source>
        <dbReference type="EMBL" id="RUT40472.1"/>
    </source>
</evidence>
<dbReference type="InterPro" id="IPR002372">
    <property type="entry name" value="PQQ_rpt_dom"/>
</dbReference>
<dbReference type="OrthoDB" id="2514044at2"/>
<reference evidence="3 4" key="1">
    <citation type="submission" date="2018-12" db="EMBL/GenBank/DDBJ databases">
        <authorList>
            <person name="Sun L."/>
            <person name="Chen Z."/>
        </authorList>
    </citation>
    <scope>NUCLEOTIDE SEQUENCE [LARGE SCALE GENOMIC DNA]</scope>
    <source>
        <strain evidence="3 4">DSM 15890</strain>
    </source>
</reference>
<dbReference type="SUPFAM" id="SSF50998">
    <property type="entry name" value="Quinoprotein alcohol dehydrogenase-like"/>
    <property type="match status" value="1"/>
</dbReference>
<proteinExistence type="predicted"/>
<name>A0A433XZ63_9BACL</name>
<accession>A0A433XZ63</accession>